<dbReference type="Gene3D" id="3.40.50.300">
    <property type="entry name" value="P-loop containing nucleotide triphosphate hydrolases"/>
    <property type="match status" value="1"/>
</dbReference>
<name>A0AA43GYU5_9CYAN</name>
<reference evidence="1 2" key="1">
    <citation type="journal article" date="2023" name="J. Phycol.">
        <title>Chrysosporum ovalisporum is synonymous with the true-branching cyanobacterium Umezakia natans (Nostocales/Aphanizomenonaceae).</title>
        <authorList>
            <person name="McGregor G.B."/>
            <person name="Sendall B.C."/>
            <person name="Niiyama Y."/>
            <person name="Tuji A."/>
            <person name="Willis A."/>
        </authorList>
    </citation>
    <scope>NUCLEOTIDE SEQUENCE [LARGE SCALE GENOMIC DNA]</scope>
    <source>
        <strain evidence="1 2">FSS-62</strain>
    </source>
</reference>
<dbReference type="AlphaFoldDB" id="A0AA43GYU5"/>
<gene>
    <name evidence="1" type="ORF">NWP23_09470</name>
</gene>
<dbReference type="NCBIfam" id="NF047398">
    <property type="entry name" value="AAA_KGGVGR"/>
    <property type="match status" value="1"/>
</dbReference>
<dbReference type="InterPro" id="IPR027417">
    <property type="entry name" value="P-loop_NTPase"/>
</dbReference>
<sequence>MRGHEVVAVDLDLEAPSLSTALNLKPQPKYGIVDYFYERSYLPEGIDPKISITQIFGEVGIPRATGRLFVVPAGSLNLDYVSKVDDLHATTVIDGNQNLWSVFEGEIYEHLKLHIILIDSRTGINQWGAFSLIKPADEAIIFLFPTHRIIQGKSLEFGLEKASEKRCKKN</sequence>
<dbReference type="SUPFAM" id="SSF52540">
    <property type="entry name" value="P-loop containing nucleoside triphosphate hydrolases"/>
    <property type="match status" value="1"/>
</dbReference>
<organism evidence="1 2">
    <name type="scientific">Umezakia ovalisporum FSS-62</name>
    <dbReference type="NCBI Taxonomy" id="2971776"/>
    <lineage>
        <taxon>Bacteria</taxon>
        <taxon>Bacillati</taxon>
        <taxon>Cyanobacteriota</taxon>
        <taxon>Cyanophyceae</taxon>
        <taxon>Nostocales</taxon>
        <taxon>Nodulariaceae</taxon>
        <taxon>Umezakia</taxon>
    </lineage>
</organism>
<dbReference type="EMBL" id="JANQDL010000065">
    <property type="protein sequence ID" value="MDH6063991.1"/>
    <property type="molecule type" value="Genomic_DNA"/>
</dbReference>
<evidence type="ECO:0000313" key="1">
    <source>
        <dbReference type="EMBL" id="MDH6063991.1"/>
    </source>
</evidence>
<comment type="caution">
    <text evidence="1">The sequence shown here is derived from an EMBL/GenBank/DDBJ whole genome shotgun (WGS) entry which is preliminary data.</text>
</comment>
<evidence type="ECO:0000313" key="2">
    <source>
        <dbReference type="Proteomes" id="UP001159370"/>
    </source>
</evidence>
<proteinExistence type="predicted"/>
<accession>A0AA43GYU5</accession>
<protein>
    <submittedName>
        <fullName evidence="1">Uncharacterized protein</fullName>
    </submittedName>
</protein>
<dbReference type="RefSeq" id="WP_280656567.1">
    <property type="nucleotide sequence ID" value="NZ_JANQDL010000065.1"/>
</dbReference>
<dbReference type="Proteomes" id="UP001159370">
    <property type="component" value="Unassembled WGS sequence"/>
</dbReference>